<dbReference type="EMBL" id="SGPK01000093">
    <property type="protein sequence ID" value="THH08624.1"/>
    <property type="molecule type" value="Genomic_DNA"/>
</dbReference>
<dbReference type="Proteomes" id="UP000308199">
    <property type="component" value="Unassembled WGS sequence"/>
</dbReference>
<keyword evidence="1" id="KW-1133">Transmembrane helix</keyword>
<evidence type="ECO:0000256" key="1">
    <source>
        <dbReference type="SAM" id="Phobius"/>
    </source>
</evidence>
<feature type="transmembrane region" description="Helical" evidence="1">
    <location>
        <begin position="138"/>
        <end position="156"/>
    </location>
</feature>
<evidence type="ECO:0000313" key="2">
    <source>
        <dbReference type="EMBL" id="THH08624.1"/>
    </source>
</evidence>
<reference evidence="2 3" key="1">
    <citation type="submission" date="2019-02" db="EMBL/GenBank/DDBJ databases">
        <title>Genome sequencing of the rare red list fungi Phellinidium pouzarii.</title>
        <authorList>
            <person name="Buettner E."/>
            <person name="Kellner H."/>
        </authorList>
    </citation>
    <scope>NUCLEOTIDE SEQUENCE [LARGE SCALE GENOMIC DNA]</scope>
    <source>
        <strain evidence="2 3">DSM 108285</strain>
    </source>
</reference>
<comment type="caution">
    <text evidence="2">The sequence shown here is derived from an EMBL/GenBank/DDBJ whole genome shotgun (WGS) entry which is preliminary data.</text>
</comment>
<proteinExistence type="predicted"/>
<dbReference type="AlphaFoldDB" id="A0A4S4LAF8"/>
<organism evidence="2 3">
    <name type="scientific">Phellinidium pouzarii</name>
    <dbReference type="NCBI Taxonomy" id="167371"/>
    <lineage>
        <taxon>Eukaryota</taxon>
        <taxon>Fungi</taxon>
        <taxon>Dikarya</taxon>
        <taxon>Basidiomycota</taxon>
        <taxon>Agaricomycotina</taxon>
        <taxon>Agaricomycetes</taxon>
        <taxon>Hymenochaetales</taxon>
        <taxon>Hymenochaetaceae</taxon>
        <taxon>Phellinidium</taxon>
    </lineage>
</organism>
<keyword evidence="3" id="KW-1185">Reference proteome</keyword>
<evidence type="ECO:0000313" key="3">
    <source>
        <dbReference type="Proteomes" id="UP000308199"/>
    </source>
</evidence>
<sequence length="402" mass="44388">MPNSASLNPPLKWSIPAFVLFSLCALYFVMIQTLKSGALPHFLVIAKLTPLILKPTYNYLPFVDKALGPLVIFFITAFYEPSSLTFSVAADFAWSLGSISLWQAFEAGRIGSSAVQGILPSILMCIPLWDFVGRRVGWSAIMSFWLLLFLHAPAHARSARIGRVKAEGILFGWWIGHNIPFAAVFLAGLSSTSVPLYLYALAPFLTHYASKGYIAFRRSRTDPRTLEQLERQSNPESSVLRFAYLSAFIVSAVSRAHLVLIPAYKAAAASPSITPLNFAYTLVAFFVPAHGLRQPPPGETTAQSGVLRFVQMNKAIGFSAVWIAILWELTLRRASAQLRNPKQSEPRGNKKLLADTKTIIVWGLMGLILISVFFGPGAATATILAYRESLLEKERLRLEKRA</sequence>
<accession>A0A4S4LAF8</accession>
<feature type="transmembrane region" description="Helical" evidence="1">
    <location>
        <begin position="57"/>
        <end position="78"/>
    </location>
</feature>
<feature type="transmembrane region" description="Helical" evidence="1">
    <location>
        <begin position="13"/>
        <end position="31"/>
    </location>
</feature>
<feature type="transmembrane region" description="Helical" evidence="1">
    <location>
        <begin position="196"/>
        <end position="216"/>
    </location>
</feature>
<name>A0A4S4LAF8_9AGAM</name>
<protein>
    <submittedName>
        <fullName evidence="2">Uncharacterized protein</fullName>
    </submittedName>
</protein>
<feature type="transmembrane region" description="Helical" evidence="1">
    <location>
        <begin position="359"/>
        <end position="386"/>
    </location>
</feature>
<keyword evidence="1" id="KW-0472">Membrane</keyword>
<feature type="transmembrane region" description="Helical" evidence="1">
    <location>
        <begin position="168"/>
        <end position="190"/>
    </location>
</feature>
<gene>
    <name evidence="2" type="ORF">EW145_g2579</name>
</gene>
<feature type="transmembrane region" description="Helical" evidence="1">
    <location>
        <begin position="114"/>
        <end position="132"/>
    </location>
</feature>
<keyword evidence="1" id="KW-0812">Transmembrane</keyword>